<organism evidence="1 2">
    <name type="scientific">Romanomermis culicivorax</name>
    <name type="common">Nematode worm</name>
    <dbReference type="NCBI Taxonomy" id="13658"/>
    <lineage>
        <taxon>Eukaryota</taxon>
        <taxon>Metazoa</taxon>
        <taxon>Ecdysozoa</taxon>
        <taxon>Nematoda</taxon>
        <taxon>Enoplea</taxon>
        <taxon>Dorylaimia</taxon>
        <taxon>Mermithida</taxon>
        <taxon>Mermithoidea</taxon>
        <taxon>Mermithidae</taxon>
        <taxon>Romanomermis</taxon>
    </lineage>
</organism>
<evidence type="ECO:0000313" key="1">
    <source>
        <dbReference type="Proteomes" id="UP000887565"/>
    </source>
</evidence>
<protein>
    <submittedName>
        <fullName evidence="2">Uncharacterized protein</fullName>
    </submittedName>
</protein>
<dbReference type="Proteomes" id="UP000887565">
    <property type="component" value="Unplaced"/>
</dbReference>
<sequence>MELQSVGYNVVEMWECELLQQIHLNPKMKTFFATIETPEPINHPEVLSCQHGGKLLFPSCNTYTHALQKSTWEHNEEDCALNGTRVTVELYKALEKGYKIFEVWLYDYVEQYHRTRYHDGGLFTQYVNIFMKMKLENTVKDV</sequence>
<evidence type="ECO:0000313" key="2">
    <source>
        <dbReference type="WBParaSite" id="nRc.2.0.1.t15270-RA"/>
    </source>
</evidence>
<proteinExistence type="predicted"/>
<name>A0A915IN81_ROMCU</name>
<accession>A0A915IN81</accession>
<reference evidence="2" key="1">
    <citation type="submission" date="2022-11" db="UniProtKB">
        <authorList>
            <consortium name="WormBaseParasite"/>
        </authorList>
    </citation>
    <scope>IDENTIFICATION</scope>
</reference>
<dbReference type="AlphaFoldDB" id="A0A915IN81"/>
<dbReference type="WBParaSite" id="nRc.2.0.1.t15270-RA">
    <property type="protein sequence ID" value="nRc.2.0.1.t15270-RA"/>
    <property type="gene ID" value="nRc.2.0.1.g15270"/>
</dbReference>
<keyword evidence="1" id="KW-1185">Reference proteome</keyword>